<dbReference type="EMBL" id="JAUZMZ010000047">
    <property type="protein sequence ID" value="MEE2032540.1"/>
    <property type="molecule type" value="Genomic_DNA"/>
</dbReference>
<organism evidence="1 2">
    <name type="scientific">Rhodococcus chondri</name>
    <dbReference type="NCBI Taxonomy" id="3065941"/>
    <lineage>
        <taxon>Bacteria</taxon>
        <taxon>Bacillati</taxon>
        <taxon>Actinomycetota</taxon>
        <taxon>Actinomycetes</taxon>
        <taxon>Mycobacteriales</taxon>
        <taxon>Nocardiaceae</taxon>
        <taxon>Rhodococcus</taxon>
    </lineage>
</organism>
<proteinExistence type="predicted"/>
<dbReference type="InterPro" id="IPR018723">
    <property type="entry name" value="DUF2254_membrane"/>
</dbReference>
<protein>
    <submittedName>
        <fullName evidence="1">DUF2254 family protein</fullName>
    </submittedName>
</protein>
<gene>
    <name evidence="1" type="ORF">Q8814_10520</name>
</gene>
<evidence type="ECO:0000313" key="1">
    <source>
        <dbReference type="EMBL" id="MEE2032540.1"/>
    </source>
</evidence>
<comment type="caution">
    <text evidence="1">The sequence shown here is derived from an EMBL/GenBank/DDBJ whole genome shotgun (WGS) entry which is preliminary data.</text>
</comment>
<reference evidence="1 2" key="1">
    <citation type="submission" date="2023-08" db="EMBL/GenBank/DDBJ databases">
        <authorList>
            <person name="Girao M."/>
            <person name="Carvalho M.F."/>
        </authorList>
    </citation>
    <scope>NUCLEOTIDE SEQUENCE [LARGE SCALE GENOMIC DNA]</scope>
    <source>
        <strain evidence="1 2">CC-R104</strain>
    </source>
</reference>
<sequence>MAVPACRDGWITQSPSEQILAALPPSTVARLETRPGAYIHKGEVLMRVRPTPRDAEKVRDRLEATVEISDSRTMQQDVDFALRQLVDVALRALSAAINDPTIAAEVVLRLGSVLRVLLTTESPSLSVCGAEDRVLQRPWILSADEYIEHAFEQIRQAGPTQLHVASTLARVLRMLVEHVRSAGRPEHIPALQHQLDMLVDAIEAQPGLHPEDVRRFRAVARSATDPAEHRIQ</sequence>
<dbReference type="Proteomes" id="UP001331936">
    <property type="component" value="Unassembled WGS sequence"/>
</dbReference>
<evidence type="ECO:0000313" key="2">
    <source>
        <dbReference type="Proteomes" id="UP001331936"/>
    </source>
</evidence>
<keyword evidence="2" id="KW-1185">Reference proteome</keyword>
<name>A0ABU7JR80_9NOCA</name>
<dbReference type="Pfam" id="PF10011">
    <property type="entry name" value="DUF2254"/>
    <property type="match status" value="1"/>
</dbReference>
<accession>A0ABU7JR80</accession>